<feature type="region of interest" description="Disordered" evidence="1">
    <location>
        <begin position="271"/>
        <end position="296"/>
    </location>
</feature>
<evidence type="ECO:0008006" key="4">
    <source>
        <dbReference type="Google" id="ProtNLM"/>
    </source>
</evidence>
<dbReference type="SUPFAM" id="SSF46785">
    <property type="entry name" value="Winged helix' DNA-binding domain"/>
    <property type="match status" value="1"/>
</dbReference>
<gene>
    <name evidence="2" type="ORF">ABW18_21480</name>
</gene>
<evidence type="ECO:0000313" key="2">
    <source>
        <dbReference type="EMBL" id="KNA89326.1"/>
    </source>
</evidence>
<keyword evidence="3" id="KW-1185">Reference proteome</keyword>
<name>A0ABR5I6N7_9ACTN</name>
<organism evidence="2 3">
    <name type="scientific">Gordonia jacobaea</name>
    <dbReference type="NCBI Taxonomy" id="122202"/>
    <lineage>
        <taxon>Bacteria</taxon>
        <taxon>Bacillati</taxon>
        <taxon>Actinomycetota</taxon>
        <taxon>Actinomycetes</taxon>
        <taxon>Mycobacteriales</taxon>
        <taxon>Gordoniaceae</taxon>
        <taxon>Gordonia</taxon>
    </lineage>
</organism>
<evidence type="ECO:0000256" key="1">
    <source>
        <dbReference type="SAM" id="MobiDB-lite"/>
    </source>
</evidence>
<dbReference type="Proteomes" id="UP000037247">
    <property type="component" value="Unassembled WGS sequence"/>
</dbReference>
<comment type="caution">
    <text evidence="2">The sequence shown here is derived from an EMBL/GenBank/DDBJ whole genome shotgun (WGS) entry which is preliminary data.</text>
</comment>
<accession>A0ABR5I6N7</accession>
<dbReference type="InterPro" id="IPR036390">
    <property type="entry name" value="WH_DNA-bd_sf"/>
</dbReference>
<feature type="compositionally biased region" description="Basic residues" evidence="1">
    <location>
        <begin position="271"/>
        <end position="289"/>
    </location>
</feature>
<reference evidence="2 3" key="1">
    <citation type="submission" date="2015-05" db="EMBL/GenBank/DDBJ databases">
        <title>Draft genome sequence of the bacterium Gordonia jacobaea a new member of the Gordonia genus.</title>
        <authorList>
            <person name="Jimenez-Galisteo G."/>
            <person name="Dominguez A."/>
            <person name="Munoz E."/>
            <person name="Vinas M."/>
        </authorList>
    </citation>
    <scope>NUCLEOTIDE SEQUENCE [LARGE SCALE GENOMIC DNA]</scope>
    <source>
        <strain evidence="3">mv1</strain>
    </source>
</reference>
<feature type="compositionally biased region" description="Low complexity" evidence="1">
    <location>
        <begin position="1"/>
        <end position="13"/>
    </location>
</feature>
<protein>
    <recommendedName>
        <fullName evidence="4">Helix-turn-helix domain-containing protein</fullName>
    </recommendedName>
</protein>
<sequence>MDKQIPASGSGTVPSPPPPAPSPGATREKLLSWSPRRYSVNRFVLVQQPDETKPRPSTVGVLTKGRHHRALVLYLLLLTWWPWLSLRHTPLAAEVWVRALTAEGPGTANALTWSPSTLSRTWGELEELGLVERKREGRLTRIVPRREDGKDDYVAPAGQKKDWYNAYFTLPHEFWTEQHFATLSPAALAVLLIVLKETTKKPDVELLREKMQDWYGISGKTVTKGIQELMAAGLIEERLRWEEDLSAKLGYVKHHHYGLTGVFSTEERAGRRRVARRKRRLNERKKSKKAAQEAKS</sequence>
<evidence type="ECO:0000313" key="3">
    <source>
        <dbReference type="Proteomes" id="UP000037247"/>
    </source>
</evidence>
<feature type="region of interest" description="Disordered" evidence="1">
    <location>
        <begin position="1"/>
        <end position="27"/>
    </location>
</feature>
<proteinExistence type="predicted"/>
<dbReference type="EMBL" id="LDTZ01000027">
    <property type="protein sequence ID" value="KNA89326.1"/>
    <property type="molecule type" value="Genomic_DNA"/>
</dbReference>